<evidence type="ECO:0000313" key="3">
    <source>
        <dbReference type="Proteomes" id="UP000019141"/>
    </source>
</evidence>
<organism evidence="2 3">
    <name type="scientific">Entotheonella factor</name>
    <dbReference type="NCBI Taxonomy" id="1429438"/>
    <lineage>
        <taxon>Bacteria</taxon>
        <taxon>Pseudomonadati</taxon>
        <taxon>Nitrospinota/Tectimicrobiota group</taxon>
        <taxon>Candidatus Tectimicrobiota</taxon>
        <taxon>Candidatus Entotheonellia</taxon>
        <taxon>Candidatus Entotheonellales</taxon>
        <taxon>Candidatus Entotheonellaceae</taxon>
        <taxon>Candidatus Entotheonella</taxon>
    </lineage>
</organism>
<proteinExistence type="predicted"/>
<dbReference type="HOGENOM" id="CLU_2823030_0_0_7"/>
<keyword evidence="3" id="KW-1185">Reference proteome</keyword>
<protein>
    <submittedName>
        <fullName evidence="2">Uncharacterized protein</fullName>
    </submittedName>
</protein>
<comment type="caution">
    <text evidence="2">The sequence shown here is derived from an EMBL/GenBank/DDBJ whole genome shotgun (WGS) entry which is preliminary data.</text>
</comment>
<accession>W4LJH4</accession>
<evidence type="ECO:0000256" key="1">
    <source>
        <dbReference type="SAM" id="MobiDB-lite"/>
    </source>
</evidence>
<dbReference type="Proteomes" id="UP000019141">
    <property type="component" value="Unassembled WGS sequence"/>
</dbReference>
<evidence type="ECO:0000313" key="2">
    <source>
        <dbReference type="EMBL" id="ETW97496.1"/>
    </source>
</evidence>
<dbReference type="AlphaFoldDB" id="W4LJH4"/>
<gene>
    <name evidence="2" type="ORF">ETSY1_22445</name>
</gene>
<name>W4LJH4_ENTF1</name>
<sequence>MEKATEEPQTAMPSTCGPYAPAKSAEDRLAALRALRGMWKGRNPDPVEYFEHLRQESEREVPARKR</sequence>
<reference evidence="2 3" key="1">
    <citation type="journal article" date="2014" name="Nature">
        <title>An environmental bacterial taxon with a large and distinct metabolic repertoire.</title>
        <authorList>
            <person name="Wilson M.C."/>
            <person name="Mori T."/>
            <person name="Ruckert C."/>
            <person name="Uria A.R."/>
            <person name="Helf M.J."/>
            <person name="Takada K."/>
            <person name="Gernert C."/>
            <person name="Steffens U.A."/>
            <person name="Heycke N."/>
            <person name="Schmitt S."/>
            <person name="Rinke C."/>
            <person name="Helfrich E.J."/>
            <person name="Brachmann A.O."/>
            <person name="Gurgui C."/>
            <person name="Wakimoto T."/>
            <person name="Kracht M."/>
            <person name="Crusemann M."/>
            <person name="Hentschel U."/>
            <person name="Abe I."/>
            <person name="Matsunaga S."/>
            <person name="Kalinowski J."/>
            <person name="Takeyama H."/>
            <person name="Piel J."/>
        </authorList>
    </citation>
    <scope>NUCLEOTIDE SEQUENCE [LARGE SCALE GENOMIC DNA]</scope>
    <source>
        <strain evidence="3">TSY1</strain>
    </source>
</reference>
<feature type="region of interest" description="Disordered" evidence="1">
    <location>
        <begin position="1"/>
        <end position="22"/>
    </location>
</feature>
<dbReference type="EMBL" id="AZHW01000657">
    <property type="protein sequence ID" value="ETW97496.1"/>
    <property type="molecule type" value="Genomic_DNA"/>
</dbReference>